<accession>A0A5C1ATW8</accession>
<dbReference type="Proteomes" id="UP000324974">
    <property type="component" value="Chromosome"/>
</dbReference>
<protein>
    <submittedName>
        <fullName evidence="1">Uncharacterized protein</fullName>
    </submittedName>
</protein>
<dbReference type="KEGG" id="lrs:PX52LOC_07770"/>
<name>A0A5C1ATW8_9BACT</name>
<keyword evidence="2" id="KW-1185">Reference proteome</keyword>
<dbReference type="AlphaFoldDB" id="A0A5C1ATW8"/>
<dbReference type="EMBL" id="CP042425">
    <property type="protein sequence ID" value="QEL20664.1"/>
    <property type="molecule type" value="Genomic_DNA"/>
</dbReference>
<evidence type="ECO:0000313" key="1">
    <source>
        <dbReference type="EMBL" id="QEL20664.1"/>
    </source>
</evidence>
<sequence>MRSCGEFDVKIVTRQLTEDVSFGFEICASPTGDSNEQNLLPPLAYGYPHLESHFASKSFEQAGHGLDSIASIPSGGHDEPVR</sequence>
<reference evidence="2" key="1">
    <citation type="submission" date="2019-08" db="EMBL/GenBank/DDBJ databases">
        <title>Limnoglobus roseus gen. nov., sp. nov., a novel freshwater planctomycete with a giant genome from the family Gemmataceae.</title>
        <authorList>
            <person name="Kulichevskaya I.S."/>
            <person name="Naumoff D.G."/>
            <person name="Miroshnikov K."/>
            <person name="Ivanova A."/>
            <person name="Philippov D.A."/>
            <person name="Hakobyan A."/>
            <person name="Rijpstra I.C."/>
            <person name="Sinninghe Damste J.S."/>
            <person name="Liesack W."/>
            <person name="Dedysh S.N."/>
        </authorList>
    </citation>
    <scope>NUCLEOTIDE SEQUENCE [LARGE SCALE GENOMIC DNA]</scope>
    <source>
        <strain evidence="2">PX52</strain>
    </source>
</reference>
<organism evidence="1 2">
    <name type="scientific">Limnoglobus roseus</name>
    <dbReference type="NCBI Taxonomy" id="2598579"/>
    <lineage>
        <taxon>Bacteria</taxon>
        <taxon>Pseudomonadati</taxon>
        <taxon>Planctomycetota</taxon>
        <taxon>Planctomycetia</taxon>
        <taxon>Gemmatales</taxon>
        <taxon>Gemmataceae</taxon>
        <taxon>Limnoglobus</taxon>
    </lineage>
</organism>
<proteinExistence type="predicted"/>
<gene>
    <name evidence="1" type="ORF">PX52LOC_07770</name>
</gene>
<evidence type="ECO:0000313" key="2">
    <source>
        <dbReference type="Proteomes" id="UP000324974"/>
    </source>
</evidence>